<keyword evidence="2" id="KW-1185">Reference proteome</keyword>
<dbReference type="Proteomes" id="UP001596150">
    <property type="component" value="Unassembled WGS sequence"/>
</dbReference>
<comment type="caution">
    <text evidence="1">The sequence shown here is derived from an EMBL/GenBank/DDBJ whole genome shotgun (WGS) entry which is preliminary data.</text>
</comment>
<reference evidence="2" key="1">
    <citation type="journal article" date="2019" name="Int. J. Syst. Evol. Microbiol.">
        <title>The Global Catalogue of Microorganisms (GCM) 10K type strain sequencing project: providing services to taxonomists for standard genome sequencing and annotation.</title>
        <authorList>
            <consortium name="The Broad Institute Genomics Platform"/>
            <consortium name="The Broad Institute Genome Sequencing Center for Infectious Disease"/>
            <person name="Wu L."/>
            <person name="Ma J."/>
        </authorList>
    </citation>
    <scope>NUCLEOTIDE SEQUENCE [LARGE SCALE GENOMIC DNA]</scope>
    <source>
        <strain evidence="2">KACC 12633</strain>
    </source>
</reference>
<gene>
    <name evidence="1" type="ORF">ACFPP9_06090</name>
</gene>
<evidence type="ECO:0000313" key="1">
    <source>
        <dbReference type="EMBL" id="MFC5515334.1"/>
    </source>
</evidence>
<dbReference type="RefSeq" id="WP_380223533.1">
    <property type="nucleotide sequence ID" value="NZ_JBHSML010000002.1"/>
</dbReference>
<accession>A0ABW0PY57</accession>
<feature type="non-terminal residue" evidence="1">
    <location>
        <position position="178"/>
    </location>
</feature>
<proteinExistence type="predicted"/>
<sequence length="178" mass="20277">MTRKHDSRGRRPHGPPYVQLFHWIRLTEAWKSLAPYSRLLYIEIRGRFNGSNNGDISMSHREAAEILCCSGRPVNAGFKELEDRGFIRPVQRGSFGWKVRTGGKGRATIWRLTELPQDIPVYNAAPSYEFKVWTPPAAPKNKTRRANSIPVACEKHSIATDMACEKHPNEVREAPQEP</sequence>
<evidence type="ECO:0000313" key="2">
    <source>
        <dbReference type="Proteomes" id="UP001596150"/>
    </source>
</evidence>
<organism evidence="1 2">
    <name type="scientific">Kaistia terrae</name>
    <dbReference type="NCBI Taxonomy" id="537017"/>
    <lineage>
        <taxon>Bacteria</taxon>
        <taxon>Pseudomonadati</taxon>
        <taxon>Pseudomonadota</taxon>
        <taxon>Alphaproteobacteria</taxon>
        <taxon>Hyphomicrobiales</taxon>
        <taxon>Kaistiaceae</taxon>
        <taxon>Kaistia</taxon>
    </lineage>
</organism>
<evidence type="ECO:0008006" key="3">
    <source>
        <dbReference type="Google" id="ProtNLM"/>
    </source>
</evidence>
<protein>
    <recommendedName>
        <fullName evidence="3">Helix-turn-helix domain-containing protein</fullName>
    </recommendedName>
</protein>
<name>A0ABW0PY57_9HYPH</name>
<dbReference type="EMBL" id="JBHSML010000002">
    <property type="protein sequence ID" value="MFC5515334.1"/>
    <property type="molecule type" value="Genomic_DNA"/>
</dbReference>